<gene>
    <name evidence="4" type="ORF">BTO23_04495</name>
    <name evidence="3" type="ORF">GCM10007855_14350</name>
</gene>
<evidence type="ECO:0000313" key="4">
    <source>
        <dbReference type="EMBL" id="PQJ93358.1"/>
    </source>
</evidence>
<dbReference type="RefSeq" id="WP_105063051.1">
    <property type="nucleotide sequence ID" value="NZ_BSOU01000003.1"/>
</dbReference>
<dbReference type="EMBL" id="BSOU01000003">
    <property type="protein sequence ID" value="GLR74561.1"/>
    <property type="molecule type" value="Genomic_DNA"/>
</dbReference>
<comment type="caution">
    <text evidence="4">The sequence shown here is derived from an EMBL/GenBank/DDBJ whole genome shotgun (WGS) entry which is preliminary data.</text>
</comment>
<dbReference type="Proteomes" id="UP000239273">
    <property type="component" value="Unassembled WGS sequence"/>
</dbReference>
<evidence type="ECO:0000256" key="1">
    <source>
        <dbReference type="SAM" id="MobiDB-lite"/>
    </source>
</evidence>
<dbReference type="AlphaFoldDB" id="A0A2S7XIQ9"/>
<dbReference type="CDD" id="cd00118">
    <property type="entry name" value="LysM"/>
    <property type="match status" value="1"/>
</dbReference>
<dbReference type="SUPFAM" id="SSF54106">
    <property type="entry name" value="LysM domain"/>
    <property type="match status" value="1"/>
</dbReference>
<evidence type="ECO:0000259" key="2">
    <source>
        <dbReference type="PROSITE" id="PS51782"/>
    </source>
</evidence>
<reference evidence="6" key="3">
    <citation type="journal article" date="2019" name="Int. J. Syst. Evol. Microbiol.">
        <title>The Global Catalogue of Microorganisms (GCM) 10K type strain sequencing project: providing services to taxonomists for standard genome sequencing and annotation.</title>
        <authorList>
            <consortium name="The Broad Institute Genomics Platform"/>
            <consortium name="The Broad Institute Genome Sequencing Center for Infectious Disease"/>
            <person name="Wu L."/>
            <person name="Ma J."/>
        </authorList>
    </citation>
    <scope>NUCLEOTIDE SEQUENCE [LARGE SCALE GENOMIC DNA]</scope>
    <source>
        <strain evidence="6">NBRC 105001</strain>
    </source>
</reference>
<evidence type="ECO:0000313" key="3">
    <source>
        <dbReference type="EMBL" id="GLR74561.1"/>
    </source>
</evidence>
<feature type="region of interest" description="Disordered" evidence="1">
    <location>
        <begin position="252"/>
        <end position="282"/>
    </location>
</feature>
<reference evidence="3" key="4">
    <citation type="submission" date="2023-01" db="EMBL/GenBank/DDBJ databases">
        <title>Draft genome sequence of Aliivibrio sifiae strain NBRC 105001.</title>
        <authorList>
            <person name="Sun Q."/>
            <person name="Mori K."/>
        </authorList>
    </citation>
    <scope>NUCLEOTIDE SEQUENCE</scope>
    <source>
        <strain evidence="3">NBRC 105001</strain>
    </source>
</reference>
<protein>
    <recommendedName>
        <fullName evidence="2">LysM domain-containing protein</fullName>
    </recommendedName>
</protein>
<feature type="domain" description="LysM" evidence="2">
    <location>
        <begin position="3"/>
        <end position="49"/>
    </location>
</feature>
<evidence type="ECO:0000313" key="6">
    <source>
        <dbReference type="Proteomes" id="UP001156660"/>
    </source>
</evidence>
<dbReference type="Pfam" id="PF01476">
    <property type="entry name" value="LysM"/>
    <property type="match status" value="1"/>
</dbReference>
<reference evidence="3" key="1">
    <citation type="journal article" date="2014" name="Int. J. Syst. Evol. Microbiol.">
        <title>Complete genome of a new Firmicutes species belonging to the dominant human colonic microbiota ('Ruminococcus bicirculans') reveals two chromosomes and a selective capacity to utilize plant glucans.</title>
        <authorList>
            <consortium name="NISC Comparative Sequencing Program"/>
            <person name="Wegmann U."/>
            <person name="Louis P."/>
            <person name="Goesmann A."/>
            <person name="Henrissat B."/>
            <person name="Duncan S.H."/>
            <person name="Flint H.J."/>
        </authorList>
    </citation>
    <scope>NUCLEOTIDE SEQUENCE</scope>
    <source>
        <strain evidence="3">NBRC 105001</strain>
    </source>
</reference>
<evidence type="ECO:0000313" key="5">
    <source>
        <dbReference type="Proteomes" id="UP000239273"/>
    </source>
</evidence>
<dbReference type="InterPro" id="IPR036779">
    <property type="entry name" value="LysM_dom_sf"/>
</dbReference>
<keyword evidence="6" id="KW-1185">Reference proteome</keyword>
<accession>A0A2S7XIQ9</accession>
<sequence length="830" mass="92769">MSQSYIVQSGDTLLKIAIDNDVPFTTLLELNPKYQPNPDLIHVGDSIHLPEEIEDEEVEQTNTVEPISKVRPTAETCTLMAAPECEAKEVHDVVFVTGEAMTDFYCLDEKSIQYMDEEAKCMDSLLEGYATLLKETPQGKNVTKQQVEQHAKKRQVWLNDASNAGAICLVESTEAKIGRKVASAFGGSTEKKNDENIKRVDARLEELRKKKTFVEEYSDTFFLEEDSLIELRRRVLTRIQSEIDDLTALSHTVASKKNSPEKPNNQSVNTDNFNSEGKNLVSQKNKRHLVEVYSVKHDKYVYLRSEFVEQEQKRWKPVYKRSNTMQALEQNDKAGFAKAIKEDIKNNIKTSLKDGPVAMKLNEWKADGGHWREFQSKKHLYNDDGKLQFAISKEAQLFRWGAQAAATVKKADIGIGAEASFSLAEATVAIKAYIPYQSGYPVTLSYIDAKGKDATYSFGCFRLNSSMQLSAFTGVMASVMVKGEVPKGDGSIGVLFSPRVGVSTSAKGQVGFKAEGFAGAQAGGELCGGVEWQSPPEDEQKLKPEFKSLAEVKGGGNIAAGLGSGADFQLSLRGQKFYFVCSGRLVWGVGGSGSFGAVIDGGEIWELAKIILKGLQCVGYRQLGNIDKLAYRHLVRASYLAFASDMVQYSDCALQKAIEKSVEKVNEFWDERDRQKEAEYLAQRILEQSIYSETEPNQLLPEVIGIMLETLVEEFLLSMNEKQEMAICVLLKQSTYNWRKFEEILSRMNSTGEKQIGEQVLFTNLSRINEILDGGQQREFNSWVCSLAEDNDQVISTILTPFTSPLPNDRFEKKQELIAMIKESNEGMYV</sequence>
<dbReference type="PROSITE" id="PS51782">
    <property type="entry name" value="LYSM"/>
    <property type="match status" value="1"/>
</dbReference>
<name>A0A2S7XIQ9_9GAMM</name>
<dbReference type="Proteomes" id="UP001156660">
    <property type="component" value="Unassembled WGS sequence"/>
</dbReference>
<dbReference type="OrthoDB" id="5835015at2"/>
<dbReference type="InterPro" id="IPR018392">
    <property type="entry name" value="LysM"/>
</dbReference>
<dbReference type="SMART" id="SM00257">
    <property type="entry name" value="LysM"/>
    <property type="match status" value="1"/>
</dbReference>
<dbReference type="Gene3D" id="3.10.350.10">
    <property type="entry name" value="LysM domain"/>
    <property type="match status" value="1"/>
</dbReference>
<dbReference type="EMBL" id="MSCP01000001">
    <property type="protein sequence ID" value="PQJ93358.1"/>
    <property type="molecule type" value="Genomic_DNA"/>
</dbReference>
<organism evidence="4 5">
    <name type="scientific">Aliivibrio sifiae</name>
    <dbReference type="NCBI Taxonomy" id="566293"/>
    <lineage>
        <taxon>Bacteria</taxon>
        <taxon>Pseudomonadati</taxon>
        <taxon>Pseudomonadota</taxon>
        <taxon>Gammaproteobacteria</taxon>
        <taxon>Vibrionales</taxon>
        <taxon>Vibrionaceae</taxon>
        <taxon>Aliivibrio</taxon>
    </lineage>
</organism>
<reference evidence="4 5" key="2">
    <citation type="submission" date="2016-12" db="EMBL/GenBank/DDBJ databases">
        <title>Diversity of luminous bacteria.</title>
        <authorList>
            <person name="Yoshizawa S."/>
            <person name="Kogure K."/>
        </authorList>
    </citation>
    <scope>NUCLEOTIDE SEQUENCE [LARGE SCALE GENOMIC DNA]</scope>
    <source>
        <strain evidence="4 5">NBRC 105001</strain>
    </source>
</reference>
<proteinExistence type="predicted"/>